<gene>
    <name evidence="1" type="ORF">HYC85_012177</name>
</gene>
<reference evidence="1 2" key="2">
    <citation type="submission" date="2020-07" db="EMBL/GenBank/DDBJ databases">
        <title>Genome assembly of wild tea tree DASZ reveals pedigree and selection history of tea varieties.</title>
        <authorList>
            <person name="Zhang W."/>
        </authorList>
    </citation>
    <scope>NUCLEOTIDE SEQUENCE [LARGE SCALE GENOMIC DNA]</scope>
    <source>
        <strain evidence="2">cv. G240</strain>
        <tissue evidence="1">Leaf</tissue>
    </source>
</reference>
<proteinExistence type="predicted"/>
<protein>
    <submittedName>
        <fullName evidence="1">Uncharacterized protein</fullName>
    </submittedName>
</protein>
<accession>A0A7J7HE52</accession>
<name>A0A7J7HE52_CAMSI</name>
<evidence type="ECO:0000313" key="2">
    <source>
        <dbReference type="Proteomes" id="UP000593564"/>
    </source>
</evidence>
<keyword evidence="2" id="KW-1185">Reference proteome</keyword>
<evidence type="ECO:0000313" key="1">
    <source>
        <dbReference type="EMBL" id="KAF5950184.1"/>
    </source>
</evidence>
<comment type="caution">
    <text evidence="1">The sequence shown here is derived from an EMBL/GenBank/DDBJ whole genome shotgun (WGS) entry which is preliminary data.</text>
</comment>
<sequence>MESNFHILKRRACNIEIAHPIKHLRLKFVRALQYDKIHSPSNGLTTLNLLNDNSCNDLNSTLGNLRLPQFKFSFRTRNDEQFKAQRG</sequence>
<reference evidence="2" key="1">
    <citation type="journal article" date="2020" name="Nat. Commun.">
        <title>Genome assembly of wild tea tree DASZ reveals pedigree and selection history of tea varieties.</title>
        <authorList>
            <person name="Zhang W."/>
            <person name="Zhang Y."/>
            <person name="Qiu H."/>
            <person name="Guo Y."/>
            <person name="Wan H."/>
            <person name="Zhang X."/>
            <person name="Scossa F."/>
            <person name="Alseekh S."/>
            <person name="Zhang Q."/>
            <person name="Wang P."/>
            <person name="Xu L."/>
            <person name="Schmidt M.H."/>
            <person name="Jia X."/>
            <person name="Li D."/>
            <person name="Zhu A."/>
            <person name="Guo F."/>
            <person name="Chen W."/>
            <person name="Ni D."/>
            <person name="Usadel B."/>
            <person name="Fernie A.R."/>
            <person name="Wen W."/>
        </authorList>
    </citation>
    <scope>NUCLEOTIDE SEQUENCE [LARGE SCALE GENOMIC DNA]</scope>
    <source>
        <strain evidence="2">cv. G240</strain>
    </source>
</reference>
<dbReference type="AlphaFoldDB" id="A0A7J7HE52"/>
<organism evidence="1 2">
    <name type="scientific">Camellia sinensis</name>
    <name type="common">Tea plant</name>
    <name type="synonym">Thea sinensis</name>
    <dbReference type="NCBI Taxonomy" id="4442"/>
    <lineage>
        <taxon>Eukaryota</taxon>
        <taxon>Viridiplantae</taxon>
        <taxon>Streptophyta</taxon>
        <taxon>Embryophyta</taxon>
        <taxon>Tracheophyta</taxon>
        <taxon>Spermatophyta</taxon>
        <taxon>Magnoliopsida</taxon>
        <taxon>eudicotyledons</taxon>
        <taxon>Gunneridae</taxon>
        <taxon>Pentapetalae</taxon>
        <taxon>asterids</taxon>
        <taxon>Ericales</taxon>
        <taxon>Theaceae</taxon>
        <taxon>Camellia</taxon>
    </lineage>
</organism>
<dbReference type="EMBL" id="JACBKZ010000005">
    <property type="protein sequence ID" value="KAF5950184.1"/>
    <property type="molecule type" value="Genomic_DNA"/>
</dbReference>
<dbReference type="Proteomes" id="UP000593564">
    <property type="component" value="Unassembled WGS sequence"/>
</dbReference>